<evidence type="ECO:0000259" key="2">
    <source>
        <dbReference type="Pfam" id="PF07746"/>
    </source>
</evidence>
<sequence>MPCRASRPSRTRASPHDSRSARTSPSARTTCSSTARRKRRRTRPRRSRGASRSASDVFGRELGEVRVLFDFIAELRRNRGLREEFLADPEGVMSREGLTEEEKETIRARDFQRLTDAVARELGSVAAVDLRSWVPWFPPRPRITSISPRSGRAGEEVLVTIYGVFFPVDARAELRRGDVRVVGAVESVAIGRQARITARFTLGEQTPLGLYDVVVHDGEDASEARAGTLAGAFTVHE</sequence>
<feature type="region of interest" description="Disordered" evidence="1">
    <location>
        <begin position="1"/>
        <end position="55"/>
    </location>
</feature>
<feature type="compositionally biased region" description="Low complexity" evidence="1">
    <location>
        <begin position="21"/>
        <end position="34"/>
    </location>
</feature>
<comment type="caution">
    <text evidence="3">The sequence shown here is derived from an EMBL/GenBank/DDBJ whole genome shotgun (WGS) entry which is preliminary data.</text>
</comment>
<evidence type="ECO:0000313" key="3">
    <source>
        <dbReference type="EMBL" id="MRG95437.1"/>
    </source>
</evidence>
<organism evidence="3 4">
    <name type="scientific">Polyangium spumosum</name>
    <dbReference type="NCBI Taxonomy" id="889282"/>
    <lineage>
        <taxon>Bacteria</taxon>
        <taxon>Pseudomonadati</taxon>
        <taxon>Myxococcota</taxon>
        <taxon>Polyangia</taxon>
        <taxon>Polyangiales</taxon>
        <taxon>Polyangiaceae</taxon>
        <taxon>Polyangium</taxon>
    </lineage>
</organism>
<keyword evidence="4" id="KW-1185">Reference proteome</keyword>
<dbReference type="AlphaFoldDB" id="A0A6N7PV43"/>
<dbReference type="Proteomes" id="UP000440224">
    <property type="component" value="Unassembled WGS sequence"/>
</dbReference>
<dbReference type="SUPFAM" id="SSF48076">
    <property type="entry name" value="LigA subunit of an aromatic-ring-opening dioxygenase LigAB"/>
    <property type="match status" value="1"/>
</dbReference>
<protein>
    <recommendedName>
        <fullName evidence="2">Extradiol ring-cleavage dioxygenase LigAB LigA subunit domain-containing protein</fullName>
    </recommendedName>
</protein>
<feature type="compositionally biased region" description="Low complexity" evidence="1">
    <location>
        <begin position="1"/>
        <end position="12"/>
    </location>
</feature>
<dbReference type="InterPro" id="IPR011986">
    <property type="entry name" value="Xdiol_dOase_LigA"/>
</dbReference>
<feature type="domain" description="Extradiol ring-cleavage dioxygenase LigAB LigA subunit" evidence="2">
    <location>
        <begin position="71"/>
        <end position="116"/>
    </location>
</feature>
<reference evidence="3 4" key="1">
    <citation type="submission" date="2019-10" db="EMBL/GenBank/DDBJ databases">
        <title>A soil myxobacterium in the family Polyangiaceae.</title>
        <authorList>
            <person name="Li Y."/>
            <person name="Wang J."/>
        </authorList>
    </citation>
    <scope>NUCLEOTIDE SEQUENCE [LARGE SCALE GENOMIC DNA]</scope>
    <source>
        <strain evidence="3 4">DSM 14734</strain>
    </source>
</reference>
<evidence type="ECO:0000313" key="4">
    <source>
        <dbReference type="Proteomes" id="UP000440224"/>
    </source>
</evidence>
<dbReference type="InterPro" id="IPR036622">
    <property type="entry name" value="LigA_sf"/>
</dbReference>
<accession>A0A6N7PV43</accession>
<dbReference type="Gene3D" id="2.60.40.10">
    <property type="entry name" value="Immunoglobulins"/>
    <property type="match status" value="1"/>
</dbReference>
<gene>
    <name evidence="3" type="ORF">GF068_26475</name>
</gene>
<name>A0A6N7PV43_9BACT</name>
<dbReference type="Pfam" id="PF07746">
    <property type="entry name" value="LigA"/>
    <property type="match status" value="1"/>
</dbReference>
<proteinExistence type="predicted"/>
<dbReference type="InterPro" id="IPR013783">
    <property type="entry name" value="Ig-like_fold"/>
</dbReference>
<dbReference type="EMBL" id="WJIE01000007">
    <property type="protein sequence ID" value="MRG95437.1"/>
    <property type="molecule type" value="Genomic_DNA"/>
</dbReference>
<dbReference type="Gene3D" id="1.10.700.10">
    <property type="entry name" value="Dioxygenase LigAB, LigA subunit"/>
    <property type="match status" value="1"/>
</dbReference>
<feature type="compositionally biased region" description="Basic residues" evidence="1">
    <location>
        <begin position="35"/>
        <end position="49"/>
    </location>
</feature>
<evidence type="ECO:0000256" key="1">
    <source>
        <dbReference type="SAM" id="MobiDB-lite"/>
    </source>
</evidence>